<dbReference type="Proteomes" id="UP000684084">
    <property type="component" value="Unassembled WGS sequence"/>
</dbReference>
<dbReference type="AlphaFoldDB" id="A0A915ZQ31"/>
<protein>
    <submittedName>
        <fullName evidence="1">Uncharacterized protein</fullName>
    </submittedName>
</protein>
<accession>A0A915ZQ31</accession>
<name>A0A915ZQ31_9GLOM</name>
<dbReference type="EMBL" id="CAGKOT010000056">
    <property type="protein sequence ID" value="CAB5386634.1"/>
    <property type="molecule type" value="Genomic_DNA"/>
</dbReference>
<organism evidence="1 2">
    <name type="scientific">Rhizophagus irregularis</name>
    <dbReference type="NCBI Taxonomy" id="588596"/>
    <lineage>
        <taxon>Eukaryota</taxon>
        <taxon>Fungi</taxon>
        <taxon>Fungi incertae sedis</taxon>
        <taxon>Mucoromycota</taxon>
        <taxon>Glomeromycotina</taxon>
        <taxon>Glomeromycetes</taxon>
        <taxon>Glomerales</taxon>
        <taxon>Glomeraceae</taxon>
        <taxon>Rhizophagus</taxon>
    </lineage>
</organism>
<proteinExistence type="predicted"/>
<sequence>MAHTGDGLQALNLQIFNRRRHTQVPALDLRIFNGRRHIWVPVLWHFGSSVRRSWFFLRQLRRFGIQFHISVLRSQFFLRYFGTLAFQFHTQKKEKEND</sequence>
<evidence type="ECO:0000313" key="1">
    <source>
        <dbReference type="EMBL" id="CAB5386634.1"/>
    </source>
</evidence>
<gene>
    <name evidence="1" type="ORF">CHRIB12_LOCUS19783</name>
</gene>
<reference evidence="1" key="1">
    <citation type="submission" date="2020-05" db="EMBL/GenBank/DDBJ databases">
        <authorList>
            <person name="Rincon C."/>
            <person name="Sanders R I."/>
            <person name="Robbins C."/>
            <person name="Chaturvedi A."/>
        </authorList>
    </citation>
    <scope>NUCLEOTIDE SEQUENCE</scope>
    <source>
        <strain evidence="1">CHB12</strain>
    </source>
</reference>
<comment type="caution">
    <text evidence="1">The sequence shown here is derived from an EMBL/GenBank/DDBJ whole genome shotgun (WGS) entry which is preliminary data.</text>
</comment>
<evidence type="ECO:0000313" key="2">
    <source>
        <dbReference type="Proteomes" id="UP000684084"/>
    </source>
</evidence>